<accession>A0A8H3EZB1</accession>
<dbReference type="EMBL" id="CAJPDT010000011">
    <property type="protein sequence ID" value="CAF9913037.1"/>
    <property type="molecule type" value="Genomic_DNA"/>
</dbReference>
<keyword evidence="8" id="KW-1185">Reference proteome</keyword>
<keyword evidence="3" id="KW-0833">Ubl conjugation pathway</keyword>
<dbReference type="AlphaFoldDB" id="A0A8H3EZB1"/>
<keyword evidence="1" id="KW-0479">Metal-binding</keyword>
<dbReference type="Pfam" id="PF01485">
    <property type="entry name" value="IBR"/>
    <property type="match status" value="1"/>
</dbReference>
<reference evidence="7" key="1">
    <citation type="submission" date="2021-03" db="EMBL/GenBank/DDBJ databases">
        <authorList>
            <person name="Tagirdzhanova G."/>
        </authorList>
    </citation>
    <scope>NUCLEOTIDE SEQUENCE</scope>
</reference>
<dbReference type="PANTHER" id="PTHR11685">
    <property type="entry name" value="RBR FAMILY RING FINGER AND IBR DOMAIN-CONTAINING"/>
    <property type="match status" value="1"/>
</dbReference>
<organism evidence="7 8">
    <name type="scientific">Imshaugia aleurites</name>
    <dbReference type="NCBI Taxonomy" id="172621"/>
    <lineage>
        <taxon>Eukaryota</taxon>
        <taxon>Fungi</taxon>
        <taxon>Dikarya</taxon>
        <taxon>Ascomycota</taxon>
        <taxon>Pezizomycotina</taxon>
        <taxon>Lecanoromycetes</taxon>
        <taxon>OSLEUM clade</taxon>
        <taxon>Lecanoromycetidae</taxon>
        <taxon>Lecanorales</taxon>
        <taxon>Lecanorineae</taxon>
        <taxon>Parmeliaceae</taxon>
        <taxon>Imshaugia</taxon>
    </lineage>
</organism>
<evidence type="ECO:0000256" key="4">
    <source>
        <dbReference type="ARBA" id="ARBA00022833"/>
    </source>
</evidence>
<evidence type="ECO:0000313" key="7">
    <source>
        <dbReference type="EMBL" id="CAF9913037.1"/>
    </source>
</evidence>
<dbReference type="GO" id="GO:0004842">
    <property type="term" value="F:ubiquitin-protein transferase activity"/>
    <property type="evidence" value="ECO:0007669"/>
    <property type="project" value="InterPro"/>
</dbReference>
<evidence type="ECO:0000259" key="6">
    <source>
        <dbReference type="SMART" id="SM00647"/>
    </source>
</evidence>
<dbReference type="InterPro" id="IPR013083">
    <property type="entry name" value="Znf_RING/FYVE/PHD"/>
</dbReference>
<feature type="region of interest" description="Disordered" evidence="5">
    <location>
        <begin position="354"/>
        <end position="376"/>
    </location>
</feature>
<dbReference type="InterPro" id="IPR002867">
    <property type="entry name" value="IBR_dom"/>
</dbReference>
<dbReference type="SMART" id="SM00647">
    <property type="entry name" value="IBR"/>
    <property type="match status" value="1"/>
</dbReference>
<dbReference type="OrthoDB" id="9977870at2759"/>
<evidence type="ECO:0000256" key="2">
    <source>
        <dbReference type="ARBA" id="ARBA00022771"/>
    </source>
</evidence>
<evidence type="ECO:0000256" key="3">
    <source>
        <dbReference type="ARBA" id="ARBA00022786"/>
    </source>
</evidence>
<dbReference type="InterPro" id="IPR031127">
    <property type="entry name" value="E3_UB_ligase_RBR"/>
</dbReference>
<keyword evidence="4" id="KW-0862">Zinc</keyword>
<dbReference type="CDD" id="cd20335">
    <property type="entry name" value="BRcat_RBR"/>
    <property type="match status" value="1"/>
</dbReference>
<evidence type="ECO:0000256" key="1">
    <source>
        <dbReference type="ARBA" id="ARBA00022723"/>
    </source>
</evidence>
<feature type="region of interest" description="Disordered" evidence="5">
    <location>
        <begin position="284"/>
        <end position="341"/>
    </location>
</feature>
<evidence type="ECO:0000256" key="5">
    <source>
        <dbReference type="SAM" id="MobiDB-lite"/>
    </source>
</evidence>
<dbReference type="SUPFAM" id="SSF57850">
    <property type="entry name" value="RING/U-box"/>
    <property type="match status" value="1"/>
</dbReference>
<dbReference type="GO" id="GO:0008270">
    <property type="term" value="F:zinc ion binding"/>
    <property type="evidence" value="ECO:0007669"/>
    <property type="project" value="UniProtKB-KW"/>
</dbReference>
<dbReference type="Gene3D" id="3.30.40.10">
    <property type="entry name" value="Zinc/RING finger domain, C3HC4 (zinc finger)"/>
    <property type="match status" value="1"/>
</dbReference>
<dbReference type="GO" id="GO:0016567">
    <property type="term" value="P:protein ubiquitination"/>
    <property type="evidence" value="ECO:0007669"/>
    <property type="project" value="InterPro"/>
</dbReference>
<feature type="compositionally biased region" description="Polar residues" evidence="5">
    <location>
        <begin position="365"/>
        <end position="376"/>
    </location>
</feature>
<comment type="caution">
    <text evidence="7">The sequence shown here is derived from an EMBL/GenBank/DDBJ whole genome shotgun (WGS) entry which is preliminary data.</text>
</comment>
<dbReference type="Proteomes" id="UP000664534">
    <property type="component" value="Unassembled WGS sequence"/>
</dbReference>
<name>A0A8H3EZB1_9LECA</name>
<feature type="domain" description="IBR" evidence="6">
    <location>
        <begin position="175"/>
        <end position="236"/>
    </location>
</feature>
<sequence>MDYSNLDQILASQLQGIDDEHRSGALEDLVSEMKLSAELYREEQREGGTNVNDPHVGRILGEAVNPEGPLVIQNPSATPLVDEPDSQYARELVDDFVATIRDGVTPVDVPMKDCVVCGNEVKESNTMTAPCGDTYCGGCVDELFDRAAKHELDFPPKCCGQLITLEGARLFLSPAIHDKFQEKSEEFSTRNRTYCFDPKCLSFISPKAIDDDRAKCPACQKSTCTMCKGEAHEGDCPEDPASQGLMTAVAEAGYQQCHECKSIIELNEGCHHITYGAVPPARNERYQRPLRPPPRYIDLEGEDEDEDSIPPPVQSPPRDAGPHQTTVPFPRPDPQNDNNSRADVQELERSLTRYSPRAAAPRAGNQGSMPPSNTLPSIQVETVADMFWKGQLTIRSVAPQAGGQGSMQSSSMYTILASDREVIVDVVWTDPHRAAAPEVESQGVRGTSGQLRGSIAPQTITSLRQRTTEDLLDRLDVCKHTHNHISNVRQSLLTDESELTSELGTRGIVPQDLSTTVDGIKQKYQDLDGAVSTTMALRLVRGTGTRTPKRTIYCGKIVAAPTIRRSRAPRENKQDKSGYHLQCINCNVAFRDRRAVFNHFPGCVEERGNTTGAYWYDHASIDIAKIPESLMN</sequence>
<protein>
    <recommendedName>
        <fullName evidence="6">IBR domain-containing protein</fullName>
    </recommendedName>
</protein>
<proteinExistence type="predicted"/>
<feature type="compositionally biased region" description="Acidic residues" evidence="5">
    <location>
        <begin position="299"/>
        <end position="308"/>
    </location>
</feature>
<keyword evidence="2" id="KW-0863">Zinc-finger</keyword>
<evidence type="ECO:0000313" key="8">
    <source>
        <dbReference type="Proteomes" id="UP000664534"/>
    </source>
</evidence>
<gene>
    <name evidence="7" type="ORF">IMSHALPRED_000886</name>
</gene>